<comment type="caution">
    <text evidence="2">The sequence shown here is derived from an EMBL/GenBank/DDBJ whole genome shotgun (WGS) entry which is preliminary data.</text>
</comment>
<dbReference type="PROSITE" id="PS51318">
    <property type="entry name" value="TAT"/>
    <property type="match status" value="1"/>
</dbReference>
<organism evidence="2 3">
    <name type="scientific">Kocuria varians</name>
    <name type="common">Micrococcus varians</name>
    <dbReference type="NCBI Taxonomy" id="1272"/>
    <lineage>
        <taxon>Bacteria</taxon>
        <taxon>Bacillati</taxon>
        <taxon>Actinomycetota</taxon>
        <taxon>Actinomycetes</taxon>
        <taxon>Micrococcales</taxon>
        <taxon>Micrococcaceae</taxon>
        <taxon>Kocuria</taxon>
    </lineage>
</organism>
<protein>
    <submittedName>
        <fullName evidence="2">Uncharacterized protein</fullName>
    </submittedName>
</protein>
<dbReference type="EMBL" id="BJNW01000026">
    <property type="protein sequence ID" value="GED00207.1"/>
    <property type="molecule type" value="Genomic_DNA"/>
</dbReference>
<reference evidence="2 3" key="1">
    <citation type="submission" date="2019-06" db="EMBL/GenBank/DDBJ databases">
        <title>Whole genome shotgun sequence of Kocuria varians NBRC 15358.</title>
        <authorList>
            <person name="Hosoyama A."/>
            <person name="Uohara A."/>
            <person name="Ohji S."/>
            <person name="Ichikawa N."/>
        </authorList>
    </citation>
    <scope>NUCLEOTIDE SEQUENCE [LARGE SCALE GENOMIC DNA]</scope>
    <source>
        <strain evidence="2 3">NBRC 15358</strain>
    </source>
</reference>
<evidence type="ECO:0000256" key="1">
    <source>
        <dbReference type="SAM" id="SignalP"/>
    </source>
</evidence>
<dbReference type="RefSeq" id="WP_156481187.1">
    <property type="nucleotide sequence ID" value="NZ_CAXWAG010000001.1"/>
</dbReference>
<dbReference type="Proteomes" id="UP000315730">
    <property type="component" value="Unassembled WGS sequence"/>
</dbReference>
<feature type="signal peptide" evidence="1">
    <location>
        <begin position="1"/>
        <end position="37"/>
    </location>
</feature>
<evidence type="ECO:0000313" key="2">
    <source>
        <dbReference type="EMBL" id="GED00207.1"/>
    </source>
</evidence>
<evidence type="ECO:0000313" key="3">
    <source>
        <dbReference type="Proteomes" id="UP000315730"/>
    </source>
</evidence>
<proteinExistence type="predicted"/>
<sequence>MHDAPHETPGLTRRSLARGTAWSIPAIALSTAAPALAASPACEPSLAFSGGLYYNFGEIYSRGTTNRTDQMLTVGGQASVNNLPEGVTVTAITSNFWLENRQGQQSSGPGAFWMGNQTASTSGSCTGGTCSASWSPTSGSGFSSTVTNTANNLAKTYPDGSSITSWDINMAWSSSRDRVGSYTAQSSGCRSFTTGPSGRFAVTYSGVIALNNSDVAAGRKSIRSYTTVTATLSSGQILTRVYPLVYTG</sequence>
<gene>
    <name evidence="2" type="ORF">KVA01_23610</name>
</gene>
<dbReference type="STRING" id="1272.GCA_900014985_01071"/>
<feature type="chain" id="PRO_5021263041" evidence="1">
    <location>
        <begin position="38"/>
        <end position="248"/>
    </location>
</feature>
<dbReference type="AlphaFoldDB" id="A0A4Y4D6F3"/>
<keyword evidence="3" id="KW-1185">Reference proteome</keyword>
<dbReference type="InterPro" id="IPR006311">
    <property type="entry name" value="TAT_signal"/>
</dbReference>
<accession>A0A4Y4D6F3</accession>
<keyword evidence="1" id="KW-0732">Signal</keyword>
<name>A0A4Y4D6F3_KOCVA</name>